<evidence type="ECO:0000313" key="4">
    <source>
        <dbReference type="Proteomes" id="UP000280668"/>
    </source>
</evidence>
<feature type="compositionally biased region" description="Basic and acidic residues" evidence="1">
    <location>
        <begin position="449"/>
        <end position="486"/>
    </location>
</feature>
<feature type="compositionally biased region" description="Basic and acidic residues" evidence="1">
    <location>
        <begin position="56"/>
        <end position="75"/>
    </location>
</feature>
<feature type="compositionally biased region" description="Acidic residues" evidence="1">
    <location>
        <begin position="34"/>
        <end position="55"/>
    </location>
</feature>
<dbReference type="InterPro" id="IPR015943">
    <property type="entry name" value="WD40/YVTN_repeat-like_dom_sf"/>
</dbReference>
<dbReference type="PROSITE" id="PS51257">
    <property type="entry name" value="PROKAR_LIPOPROTEIN"/>
    <property type="match status" value="1"/>
</dbReference>
<comment type="caution">
    <text evidence="3">The sequence shown here is derived from an EMBL/GenBank/DDBJ whole genome shotgun (WGS) entry which is preliminary data.</text>
</comment>
<feature type="region of interest" description="Disordered" evidence="1">
    <location>
        <begin position="32"/>
        <end position="75"/>
    </location>
</feature>
<dbReference type="EMBL" id="RKHK01000001">
    <property type="protein sequence ID" value="ROR73078.1"/>
    <property type="molecule type" value="Genomic_DNA"/>
</dbReference>
<dbReference type="SUPFAM" id="SSF50969">
    <property type="entry name" value="YVTN repeat-like/Quinoprotein amine dehydrogenase"/>
    <property type="match status" value="1"/>
</dbReference>
<reference evidence="3 4" key="1">
    <citation type="submission" date="2018-11" db="EMBL/GenBank/DDBJ databases">
        <title>Sequencing the genomes of 1000 actinobacteria strains.</title>
        <authorList>
            <person name="Klenk H.-P."/>
        </authorList>
    </citation>
    <scope>NUCLEOTIDE SEQUENCE [LARGE SCALE GENOMIC DNA]</scope>
    <source>
        <strain evidence="3 4">DSM 11294</strain>
    </source>
</reference>
<gene>
    <name evidence="3" type="ORF">EDD31_1444</name>
</gene>
<feature type="chain" id="PRO_5038568606" description="Pyrroloquinoline-quinone binding quinoprotein" evidence="2">
    <location>
        <begin position="29"/>
        <end position="494"/>
    </location>
</feature>
<dbReference type="Proteomes" id="UP000280668">
    <property type="component" value="Unassembled WGS sequence"/>
</dbReference>
<evidence type="ECO:0000256" key="2">
    <source>
        <dbReference type="SAM" id="SignalP"/>
    </source>
</evidence>
<name>A0A3N2BCV9_9MICO</name>
<feature type="signal peptide" evidence="2">
    <location>
        <begin position="1"/>
        <end position="28"/>
    </location>
</feature>
<dbReference type="RefSeq" id="WP_123303545.1">
    <property type="nucleotide sequence ID" value="NZ_RKHK01000001.1"/>
</dbReference>
<dbReference type="AlphaFoldDB" id="A0A3N2BCV9"/>
<sequence>MSRSVTHPGARPLALRVGAGLAALALLAACGTDSGDEETPDTGDTSADEEHDDHDDDGHDDDHDHEHDEEGERDFVEVSTLDHRIVFTYDGGVATLDTGSGEVIDDQEIPGFLRLNAAGDGRHVLVSTGEGWELFDVGLDAVEHGDHYHYYEADPYWPDYVFEAETPAHVVTHAGLTALFDDGTGNITLFDPSELGEGEPETDSSYSVPEAHHGVAVALYDDELVITVGDADGRTGAALLDADREVIAEADNCPGVHGETVAEDHAVVLGCEDGPIILHGDHWHKVEADTGDNDFARTGNLFGTHASPIVLGDLRTDPDEPMTNVVLVDTRDDSMQLVEVDAPYNFRGLARGPQAEALVLTESGALHVIDPETGEIENSIDVVEEWVEPEVWQQPRPALAVAGEIAYVTEPATNQIHAVDISGGDVLASYDLEVVPNEITVVTGFPGEPGEHPEEHDHGHDDGEHAHEDDHDHGDDEDHDHDHDHGDDEDDHDH</sequence>
<proteinExistence type="predicted"/>
<organism evidence="3 4">
    <name type="scientific">Bogoriella caseilytica</name>
    <dbReference type="NCBI Taxonomy" id="56055"/>
    <lineage>
        <taxon>Bacteria</taxon>
        <taxon>Bacillati</taxon>
        <taxon>Actinomycetota</taxon>
        <taxon>Actinomycetes</taxon>
        <taxon>Micrococcales</taxon>
        <taxon>Bogoriellaceae</taxon>
        <taxon>Bogoriella</taxon>
    </lineage>
</organism>
<evidence type="ECO:0000256" key="1">
    <source>
        <dbReference type="SAM" id="MobiDB-lite"/>
    </source>
</evidence>
<accession>A0A3N2BCV9</accession>
<feature type="region of interest" description="Disordered" evidence="1">
    <location>
        <begin position="442"/>
        <end position="494"/>
    </location>
</feature>
<evidence type="ECO:0000313" key="3">
    <source>
        <dbReference type="EMBL" id="ROR73078.1"/>
    </source>
</evidence>
<keyword evidence="2" id="KW-0732">Signal</keyword>
<keyword evidence="4" id="KW-1185">Reference proteome</keyword>
<dbReference type="InterPro" id="IPR011044">
    <property type="entry name" value="Quino_amine_DH_bsu"/>
</dbReference>
<dbReference type="OrthoDB" id="3250815at2"/>
<evidence type="ECO:0008006" key="5">
    <source>
        <dbReference type="Google" id="ProtNLM"/>
    </source>
</evidence>
<protein>
    <recommendedName>
        <fullName evidence="5">Pyrroloquinoline-quinone binding quinoprotein</fullName>
    </recommendedName>
</protein>
<dbReference type="Gene3D" id="2.130.10.10">
    <property type="entry name" value="YVTN repeat-like/Quinoprotein amine dehydrogenase"/>
    <property type="match status" value="1"/>
</dbReference>